<reference evidence="1" key="1">
    <citation type="submission" date="2019-03" db="EMBL/GenBank/DDBJ databases">
        <title>Metabolic reconstructions from genomes of highly enriched 'Candidatus Accumulibacter' and 'Candidatus Competibacter' bioreactor populations.</title>
        <authorList>
            <person name="Annavajhala M.K."/>
            <person name="Welles L."/>
            <person name="Abbas B."/>
            <person name="Sorokin D."/>
            <person name="Park H."/>
            <person name="Van Loosdrecht M."/>
            <person name="Chandran K."/>
        </authorList>
    </citation>
    <scope>NUCLEOTIDE SEQUENCE</scope>
    <source>
        <strain evidence="1">SBR_L</strain>
    </source>
</reference>
<comment type="caution">
    <text evidence="1">The sequence shown here is derived from an EMBL/GenBank/DDBJ whole genome shotgun (WGS) entry which is preliminary data.</text>
</comment>
<evidence type="ECO:0008006" key="3">
    <source>
        <dbReference type="Google" id="ProtNLM"/>
    </source>
</evidence>
<name>A0ABX1TDG6_9PROT</name>
<protein>
    <recommendedName>
        <fullName evidence="3">Type-F conjugative transfer system protein TrbI</fullName>
    </recommendedName>
</protein>
<dbReference type="EMBL" id="SPMX01000039">
    <property type="protein sequence ID" value="NMQ06297.1"/>
    <property type="molecule type" value="Genomic_DNA"/>
</dbReference>
<dbReference type="RefSeq" id="WP_169070850.1">
    <property type="nucleotide sequence ID" value="NZ_SPMX01000039.1"/>
</dbReference>
<organism evidence="1 2">
    <name type="scientific">Candidatus Accumulibacter contiguus</name>
    <dbReference type="NCBI Taxonomy" id="2954381"/>
    <lineage>
        <taxon>Bacteria</taxon>
        <taxon>Pseudomonadati</taxon>
        <taxon>Pseudomonadota</taxon>
        <taxon>Betaproteobacteria</taxon>
        <taxon>Candidatus Accumulibacter</taxon>
    </lineage>
</organism>
<accession>A0ABX1TDG6</accession>
<evidence type="ECO:0000313" key="1">
    <source>
        <dbReference type="EMBL" id="NMQ06297.1"/>
    </source>
</evidence>
<sequence>MSLRIPALTVLTTLLAGAGLAIAWLHFQPLEIPRLARVDIGSLVARQQQALVQRIQPGMTPDEQARLFEEAKTFGVQLDAALDQVAQECRCALINSAALIKTSPAVAVPDLTARVAEIVRPLSNPTAK</sequence>
<proteinExistence type="predicted"/>
<dbReference type="Proteomes" id="UP000886469">
    <property type="component" value="Unassembled WGS sequence"/>
</dbReference>
<keyword evidence="2" id="KW-1185">Reference proteome</keyword>
<gene>
    <name evidence="1" type="ORF">E4Q08_14075</name>
</gene>
<evidence type="ECO:0000313" key="2">
    <source>
        <dbReference type="Proteomes" id="UP000886469"/>
    </source>
</evidence>